<evidence type="ECO:0000256" key="5">
    <source>
        <dbReference type="ARBA" id="ARBA00022553"/>
    </source>
</evidence>
<dbReference type="PANTHER" id="PTHR24416">
    <property type="entry name" value="TYROSINE-PROTEIN KINASE RECEPTOR"/>
    <property type="match status" value="1"/>
</dbReference>
<organism evidence="27 28">
    <name type="scientific">Acipenser ruthenus</name>
    <name type="common">Sterlet sturgeon</name>
    <dbReference type="NCBI Taxonomy" id="7906"/>
    <lineage>
        <taxon>Eukaryota</taxon>
        <taxon>Metazoa</taxon>
        <taxon>Chordata</taxon>
        <taxon>Craniata</taxon>
        <taxon>Vertebrata</taxon>
        <taxon>Euteleostomi</taxon>
        <taxon>Actinopterygii</taxon>
        <taxon>Chondrostei</taxon>
        <taxon>Acipenseriformes</taxon>
        <taxon>Acipenseridae</taxon>
        <taxon>Acipenser</taxon>
    </lineage>
</organism>
<keyword evidence="4" id="KW-1003">Cell membrane</keyword>
<feature type="domain" description="Fibronectin type-III" evidence="26">
    <location>
        <begin position="271"/>
        <end position="369"/>
    </location>
</feature>
<dbReference type="GO" id="GO:0007169">
    <property type="term" value="P:cell surface receptor protein tyrosine kinase signaling pathway"/>
    <property type="evidence" value="ECO:0007669"/>
    <property type="project" value="TreeGrafter"/>
</dbReference>
<dbReference type="InterPro" id="IPR001245">
    <property type="entry name" value="Ser-Thr/Tyr_kinase_cat_dom"/>
</dbReference>
<evidence type="ECO:0000256" key="20">
    <source>
        <dbReference type="ARBA" id="ARBA00051243"/>
    </source>
</evidence>
<feature type="domain" description="Protein kinase" evidence="24">
    <location>
        <begin position="571"/>
        <end position="842"/>
    </location>
</feature>
<dbReference type="GO" id="GO:0007399">
    <property type="term" value="P:nervous system development"/>
    <property type="evidence" value="ECO:0007669"/>
    <property type="project" value="TreeGrafter"/>
</dbReference>
<keyword evidence="5" id="KW-0597">Phosphoprotein</keyword>
<gene>
    <name evidence="27" type="ORF">EOD39_3158</name>
</gene>
<evidence type="ECO:0000256" key="2">
    <source>
        <dbReference type="ARBA" id="ARBA00006692"/>
    </source>
</evidence>
<comment type="caution">
    <text evidence="27">The sequence shown here is derived from an EMBL/GenBank/DDBJ whole genome shotgun (WGS) entry which is preliminary data.</text>
</comment>
<evidence type="ECO:0000259" key="24">
    <source>
        <dbReference type="PROSITE" id="PS50011"/>
    </source>
</evidence>
<dbReference type="Proteomes" id="UP000289886">
    <property type="component" value="Unassembled WGS sequence"/>
</dbReference>
<dbReference type="EMBL" id="SCEB01214093">
    <property type="protein sequence ID" value="RXM37192.1"/>
    <property type="molecule type" value="Genomic_DNA"/>
</dbReference>
<dbReference type="InterPro" id="IPR003598">
    <property type="entry name" value="Ig_sub2"/>
</dbReference>
<keyword evidence="7 22" id="KW-0812">Transmembrane</keyword>
<keyword evidence="19" id="KW-0393">Immunoglobulin domain</keyword>
<dbReference type="Gene3D" id="1.10.510.10">
    <property type="entry name" value="Transferase(Phosphotransferase) domain 1"/>
    <property type="match status" value="1"/>
</dbReference>
<dbReference type="InterPro" id="IPR011009">
    <property type="entry name" value="Kinase-like_dom_sf"/>
</dbReference>
<keyword evidence="9" id="KW-0677">Repeat</keyword>
<comment type="similarity">
    <text evidence="2">Belongs to the protein kinase superfamily. CAMK Ser/Thr protein kinase family.</text>
</comment>
<evidence type="ECO:0000256" key="14">
    <source>
        <dbReference type="ARBA" id="ARBA00023136"/>
    </source>
</evidence>
<dbReference type="SUPFAM" id="SSF48726">
    <property type="entry name" value="Immunoglobulin"/>
    <property type="match status" value="2"/>
</dbReference>
<dbReference type="SMART" id="SM00219">
    <property type="entry name" value="TyrKc"/>
    <property type="match status" value="1"/>
</dbReference>
<dbReference type="GO" id="GO:0043235">
    <property type="term" value="C:receptor complex"/>
    <property type="evidence" value="ECO:0007669"/>
    <property type="project" value="TreeGrafter"/>
</dbReference>
<keyword evidence="18" id="KW-0325">Glycoprotein</keyword>
<dbReference type="PROSITE" id="PS00109">
    <property type="entry name" value="PROTEIN_KINASE_TYR"/>
    <property type="match status" value="1"/>
</dbReference>
<dbReference type="Pfam" id="PF00047">
    <property type="entry name" value="ig"/>
    <property type="match status" value="1"/>
</dbReference>
<dbReference type="GO" id="GO:0005524">
    <property type="term" value="F:ATP binding"/>
    <property type="evidence" value="ECO:0007669"/>
    <property type="project" value="UniProtKB-UniRule"/>
</dbReference>
<evidence type="ECO:0000256" key="17">
    <source>
        <dbReference type="ARBA" id="ARBA00023170"/>
    </source>
</evidence>
<dbReference type="InterPro" id="IPR000719">
    <property type="entry name" value="Prot_kinase_dom"/>
</dbReference>
<feature type="domain" description="Ig-like" evidence="25">
    <location>
        <begin position="65"/>
        <end position="170"/>
    </location>
</feature>
<keyword evidence="15" id="KW-0829">Tyrosine-protein kinase</keyword>
<comment type="subcellular location">
    <subcellularLocation>
        <location evidence="1">Cell membrane</location>
        <topology evidence="1">Single-pass type I membrane protein</topology>
    </subcellularLocation>
</comment>
<dbReference type="InterPro" id="IPR013151">
    <property type="entry name" value="Immunoglobulin_dom"/>
</dbReference>
<comment type="catalytic activity">
    <reaction evidence="20">
        <text>L-tyrosyl-[protein] + ATP = O-phospho-L-tyrosyl-[protein] + ADP + H(+)</text>
        <dbReference type="Rhea" id="RHEA:10596"/>
        <dbReference type="Rhea" id="RHEA-COMP:10136"/>
        <dbReference type="Rhea" id="RHEA-COMP:20101"/>
        <dbReference type="ChEBI" id="CHEBI:15378"/>
        <dbReference type="ChEBI" id="CHEBI:30616"/>
        <dbReference type="ChEBI" id="CHEBI:46858"/>
        <dbReference type="ChEBI" id="CHEBI:61978"/>
        <dbReference type="ChEBI" id="CHEBI:456216"/>
        <dbReference type="EC" id="2.7.10.1"/>
    </reaction>
</comment>
<evidence type="ECO:0000256" key="16">
    <source>
        <dbReference type="ARBA" id="ARBA00023157"/>
    </source>
</evidence>
<feature type="transmembrane region" description="Helical" evidence="22">
    <location>
        <begin position="486"/>
        <end position="509"/>
    </location>
</feature>
<feature type="binding site" evidence="21">
    <location>
        <position position="603"/>
    </location>
    <ligand>
        <name>ATP</name>
        <dbReference type="ChEBI" id="CHEBI:30616"/>
    </ligand>
</feature>
<feature type="chain" id="PRO_5019426879" description="receptor protein-tyrosine kinase" evidence="23">
    <location>
        <begin position="23"/>
        <end position="1017"/>
    </location>
</feature>
<dbReference type="PRINTS" id="PR00109">
    <property type="entry name" value="TYRKINASE"/>
</dbReference>
<dbReference type="CDD" id="cd00063">
    <property type="entry name" value="FN3"/>
    <property type="match status" value="2"/>
</dbReference>
<evidence type="ECO:0000256" key="12">
    <source>
        <dbReference type="ARBA" id="ARBA00022840"/>
    </source>
</evidence>
<keyword evidence="14 22" id="KW-0472">Membrane</keyword>
<dbReference type="InterPro" id="IPR017441">
    <property type="entry name" value="Protein_kinase_ATP_BS"/>
</dbReference>
<dbReference type="PANTHER" id="PTHR24416:SF257">
    <property type="entry name" value="TYROSINE-PROTEIN KINASE MER"/>
    <property type="match status" value="1"/>
</dbReference>
<sequence>MDIWTTSLILYIICGILTAGIAEKTDDPALSQDISHAPHIEPHHTTDANQLATTIKPLIVSGKVPKVHLKQEDIERLKFKPTVGNIHLSEGMEVNFNCSIDVYDVSLDLYIHWWKDGQELVVSQQTRLNYLQAMDKGVLTTLSTLSMKNVQRSDGGEYRCRIRVSSTLIESDPILIRVEGLPAFIKEPESLNVSRNTPFNLTCEAVGPPEPVMIIWLRNNVRIEHSISVSLSYLPVQGINEPVKYSCEAHNNKGVSTSNEAHINIKEAPSPPTDLHVTNRSAHSISLMWIPGHDGFSPLSVCQISVIQSVMGKTNNASSQGRFNVTVPPYQNDITLLKAMTSYNISMSCMNEIGWSRPSYWIQTNTTEGVPSAAPGSVSVALNGSSLIVKWESPAEEQMNGILSEYEVLINEEGREHPMIFKELENVARIPLHKLQASNVTYRVQVAAVTKAGRGLLSKAVAVFVPGTGVTFVPSTTPVTQSPDSFYIILGTLCFVIVMALLVCVFVTVRKRMTETRFGYAFSGGEALLPAVQYRAKSYNRKPTEVTLSNLGISEGLQTKLQDVMTDRKLLSIGKILGEGEFGSVMEGHLKQADGSSQKVAVKTMKLDNFSQREIEEFLGEAACMKDFCHPNVIKLLGVCLEVSSRENFPKPMVILPFMKHGDLHSFLLRSRLHESPQFLPLQTLLRFMIDIALGMEYLSSRNFLHRDLAARNCMLRNDMTVCVADFGLSKKIYSGDYYRQGRIAKMPVKWIAIESLADRVFTTKSDVWAFGVTMWEIATRGMTPYPGVQNHEIYDYLLQGHRLQQPTDCLDELYEIKSSCWRSDPADRPGFPEVRMRLEKLAERLPEVSSKEDIIYINTSLPEESEELEQRTDPQHIVEPFSQAAAADRSVVTVAIHDSTDSEDRYVLAIAPEESATFSGDAKTPLLLNGESQHPTNGLACDLPYADQSSKDSVIFLYAFTPLMDDSDDEEVEELFVSENLADGIKLRSSKTESNGTSKPVAGNLVSFNMDFYTLM</sequence>
<evidence type="ECO:0000259" key="26">
    <source>
        <dbReference type="PROSITE" id="PS50853"/>
    </source>
</evidence>
<evidence type="ECO:0000256" key="10">
    <source>
        <dbReference type="ARBA" id="ARBA00022741"/>
    </source>
</evidence>
<protein>
    <recommendedName>
        <fullName evidence="3">receptor protein-tyrosine kinase</fullName>
        <ecNumber evidence="3">2.7.10.1</ecNumber>
    </recommendedName>
</protein>
<keyword evidence="11 27" id="KW-0418">Kinase</keyword>
<dbReference type="SMART" id="SM00409">
    <property type="entry name" value="IG"/>
    <property type="match status" value="2"/>
</dbReference>
<dbReference type="SUPFAM" id="SSF49265">
    <property type="entry name" value="Fibronectin type III"/>
    <property type="match status" value="1"/>
</dbReference>
<keyword evidence="17" id="KW-0675">Receptor</keyword>
<proteinExistence type="inferred from homology"/>
<dbReference type="GO" id="GO:0016477">
    <property type="term" value="P:cell migration"/>
    <property type="evidence" value="ECO:0007669"/>
    <property type="project" value="TreeGrafter"/>
</dbReference>
<dbReference type="PROSITE" id="PS50835">
    <property type="entry name" value="IG_LIKE"/>
    <property type="match status" value="2"/>
</dbReference>
<evidence type="ECO:0000256" key="6">
    <source>
        <dbReference type="ARBA" id="ARBA00022679"/>
    </source>
</evidence>
<keyword evidence="16" id="KW-1015">Disulfide bond</keyword>
<dbReference type="FunFam" id="1.10.510.10:FF:000089">
    <property type="entry name" value="Tyrosine-protein kinase receptor TYRO3"/>
    <property type="match status" value="1"/>
</dbReference>
<keyword evidence="28" id="KW-1185">Reference proteome</keyword>
<evidence type="ECO:0000256" key="13">
    <source>
        <dbReference type="ARBA" id="ARBA00022989"/>
    </source>
</evidence>
<evidence type="ECO:0000256" key="1">
    <source>
        <dbReference type="ARBA" id="ARBA00004251"/>
    </source>
</evidence>
<dbReference type="InterPro" id="IPR050122">
    <property type="entry name" value="RTK"/>
</dbReference>
<dbReference type="InterPro" id="IPR003599">
    <property type="entry name" value="Ig_sub"/>
</dbReference>
<evidence type="ECO:0000259" key="25">
    <source>
        <dbReference type="PROSITE" id="PS50835"/>
    </source>
</evidence>
<evidence type="ECO:0000256" key="9">
    <source>
        <dbReference type="ARBA" id="ARBA00022737"/>
    </source>
</evidence>
<dbReference type="InterPro" id="IPR020635">
    <property type="entry name" value="Tyr_kinase_cat_dom"/>
</dbReference>
<name>A0A444UPV6_ACIRT</name>
<reference evidence="27 28" key="1">
    <citation type="submission" date="2019-01" db="EMBL/GenBank/DDBJ databases">
        <title>Draft Genome and Complete Hox-Cluster Characterization of the Sterlet Sturgeon (Acipenser ruthenus).</title>
        <authorList>
            <person name="Wei Q."/>
        </authorList>
    </citation>
    <scope>NUCLEOTIDE SEQUENCE [LARGE SCALE GENOMIC DNA]</scope>
    <source>
        <strain evidence="27">WHYD16114868_AA</strain>
        <tissue evidence="27">Blood</tissue>
    </source>
</reference>
<dbReference type="InterPro" id="IPR008266">
    <property type="entry name" value="Tyr_kinase_AS"/>
</dbReference>
<evidence type="ECO:0000256" key="11">
    <source>
        <dbReference type="ARBA" id="ARBA00022777"/>
    </source>
</evidence>
<evidence type="ECO:0000256" key="4">
    <source>
        <dbReference type="ARBA" id="ARBA00022475"/>
    </source>
</evidence>
<dbReference type="InterPro" id="IPR013783">
    <property type="entry name" value="Ig-like_fold"/>
</dbReference>
<dbReference type="GO" id="GO:0006909">
    <property type="term" value="P:phagocytosis"/>
    <property type="evidence" value="ECO:0007669"/>
    <property type="project" value="TreeGrafter"/>
</dbReference>
<keyword evidence="12 21" id="KW-0067">ATP-binding</keyword>
<dbReference type="InterPro" id="IPR003961">
    <property type="entry name" value="FN3_dom"/>
</dbReference>
<keyword evidence="8 23" id="KW-0732">Signal</keyword>
<evidence type="ECO:0000256" key="22">
    <source>
        <dbReference type="SAM" id="Phobius"/>
    </source>
</evidence>
<evidence type="ECO:0000313" key="28">
    <source>
        <dbReference type="Proteomes" id="UP000289886"/>
    </source>
</evidence>
<dbReference type="PROSITE" id="PS00107">
    <property type="entry name" value="PROTEIN_KINASE_ATP"/>
    <property type="match status" value="1"/>
</dbReference>
<dbReference type="EC" id="2.7.10.1" evidence="3"/>
<feature type="domain" description="Fibronectin type-III" evidence="26">
    <location>
        <begin position="374"/>
        <end position="468"/>
    </location>
</feature>
<dbReference type="Gene3D" id="3.30.200.20">
    <property type="entry name" value="Phosphorylase Kinase, domain 1"/>
    <property type="match status" value="1"/>
</dbReference>
<dbReference type="Pfam" id="PF07714">
    <property type="entry name" value="PK_Tyr_Ser-Thr"/>
    <property type="match status" value="1"/>
</dbReference>
<evidence type="ECO:0000256" key="23">
    <source>
        <dbReference type="SAM" id="SignalP"/>
    </source>
</evidence>
<evidence type="ECO:0000313" key="27">
    <source>
        <dbReference type="EMBL" id="RXM37192.1"/>
    </source>
</evidence>
<dbReference type="InterPro" id="IPR007110">
    <property type="entry name" value="Ig-like_dom"/>
</dbReference>
<feature type="signal peptide" evidence="23">
    <location>
        <begin position="1"/>
        <end position="22"/>
    </location>
</feature>
<evidence type="ECO:0000256" key="7">
    <source>
        <dbReference type="ARBA" id="ARBA00022692"/>
    </source>
</evidence>
<dbReference type="PROSITE" id="PS50011">
    <property type="entry name" value="PROTEIN_KINASE_DOM"/>
    <property type="match status" value="1"/>
</dbReference>
<dbReference type="AlphaFoldDB" id="A0A444UPV6"/>
<dbReference type="InterPro" id="IPR036116">
    <property type="entry name" value="FN3_sf"/>
</dbReference>
<dbReference type="InterPro" id="IPR036179">
    <property type="entry name" value="Ig-like_dom_sf"/>
</dbReference>
<keyword evidence="10 21" id="KW-0547">Nucleotide-binding</keyword>
<evidence type="ECO:0000256" key="3">
    <source>
        <dbReference type="ARBA" id="ARBA00011902"/>
    </source>
</evidence>
<evidence type="ECO:0000256" key="18">
    <source>
        <dbReference type="ARBA" id="ARBA00023180"/>
    </source>
</evidence>
<dbReference type="Pfam" id="PF00041">
    <property type="entry name" value="fn3"/>
    <property type="match status" value="2"/>
</dbReference>
<dbReference type="FunFam" id="2.60.40.10:FF:000296">
    <property type="entry name" value="Tyrosine-protein kinase receptor TYRO3"/>
    <property type="match status" value="1"/>
</dbReference>
<evidence type="ECO:0000256" key="21">
    <source>
        <dbReference type="PROSITE-ProRule" id="PRU10141"/>
    </source>
</evidence>
<dbReference type="Gene3D" id="2.60.40.10">
    <property type="entry name" value="Immunoglobulins"/>
    <property type="match status" value="4"/>
</dbReference>
<dbReference type="SUPFAM" id="SSF56112">
    <property type="entry name" value="Protein kinase-like (PK-like)"/>
    <property type="match status" value="1"/>
</dbReference>
<evidence type="ECO:0000256" key="15">
    <source>
        <dbReference type="ARBA" id="ARBA00023137"/>
    </source>
</evidence>
<dbReference type="GO" id="GO:0005886">
    <property type="term" value="C:plasma membrane"/>
    <property type="evidence" value="ECO:0007669"/>
    <property type="project" value="UniProtKB-SubCell"/>
</dbReference>
<evidence type="ECO:0000256" key="8">
    <source>
        <dbReference type="ARBA" id="ARBA00022729"/>
    </source>
</evidence>
<dbReference type="SMART" id="SM00408">
    <property type="entry name" value="IGc2"/>
    <property type="match status" value="2"/>
</dbReference>
<accession>A0A444UPV6</accession>
<dbReference type="GO" id="GO:0004714">
    <property type="term" value="F:transmembrane receptor protein tyrosine kinase activity"/>
    <property type="evidence" value="ECO:0007669"/>
    <property type="project" value="UniProtKB-EC"/>
</dbReference>
<dbReference type="SMART" id="SM00060">
    <property type="entry name" value="FN3"/>
    <property type="match status" value="2"/>
</dbReference>
<keyword evidence="13 22" id="KW-1133">Transmembrane helix</keyword>
<evidence type="ECO:0000256" key="19">
    <source>
        <dbReference type="ARBA" id="ARBA00023319"/>
    </source>
</evidence>
<dbReference type="FunFam" id="3.30.200.20:FF:000111">
    <property type="entry name" value="Tyrosine-protein kinase receptor TYRO3"/>
    <property type="match status" value="1"/>
</dbReference>
<keyword evidence="6" id="KW-0808">Transferase</keyword>
<feature type="domain" description="Ig-like" evidence="25">
    <location>
        <begin position="182"/>
        <end position="264"/>
    </location>
</feature>
<dbReference type="PROSITE" id="PS50853">
    <property type="entry name" value="FN3"/>
    <property type="match status" value="2"/>
</dbReference>